<dbReference type="OrthoDB" id="17570at2"/>
<keyword evidence="1" id="KW-1133">Transmembrane helix</keyword>
<dbReference type="AlphaFoldDB" id="Q255Q6"/>
<accession>Q255Q6</accession>
<organism evidence="4 5">
    <name type="scientific">Chlamydia felis (strain Fe/C-56)</name>
    <name type="common">Chlamydophila felis</name>
    <dbReference type="NCBI Taxonomy" id="264202"/>
    <lineage>
        <taxon>Bacteria</taxon>
        <taxon>Pseudomonadati</taxon>
        <taxon>Chlamydiota</taxon>
        <taxon>Chlamydiia</taxon>
        <taxon>Chlamydiales</taxon>
        <taxon>Chlamydiaceae</taxon>
        <taxon>Chlamydia/Chlamydophila group</taxon>
        <taxon>Chlamydia</taxon>
    </lineage>
</organism>
<dbReference type="Pfam" id="PF07579">
    <property type="entry name" value="DUF1548"/>
    <property type="match status" value="1"/>
</dbReference>
<feature type="transmembrane region" description="Helical" evidence="1">
    <location>
        <begin position="60"/>
        <end position="81"/>
    </location>
</feature>
<keyword evidence="1" id="KW-0812">Transmembrane</keyword>
<evidence type="ECO:0000259" key="2">
    <source>
        <dbReference type="Pfam" id="PF07560"/>
    </source>
</evidence>
<feature type="domain" description="DUF1539" evidence="2">
    <location>
        <begin position="150"/>
        <end position="273"/>
    </location>
</feature>
<proteinExistence type="predicted"/>
<reference evidence="4 5" key="1">
    <citation type="journal article" date="2006" name="DNA Res.">
        <title>Genome sequence of the cat pathogen, Chlamydophila felis.</title>
        <authorList>
            <person name="Azuma Y."/>
            <person name="Hirakawa H."/>
            <person name="Yamashita A."/>
            <person name="Cai Y."/>
            <person name="Rahman M.A."/>
            <person name="Suzuki H."/>
            <person name="Mitaku S."/>
            <person name="Toh H."/>
            <person name="Goto S."/>
            <person name="Murakami T."/>
            <person name="Sugi K."/>
            <person name="Hayashi H."/>
            <person name="Fukushi H."/>
            <person name="Hattori M."/>
            <person name="Kuhara S."/>
            <person name="Shirai M."/>
        </authorList>
    </citation>
    <scope>NUCLEOTIDE SEQUENCE [LARGE SCALE GENOMIC DNA]</scope>
    <source>
        <strain evidence="4 5">Fe/C-56</strain>
    </source>
</reference>
<dbReference type="InterPro" id="IPR011436">
    <property type="entry name" value="DUF1539"/>
</dbReference>
<evidence type="ECO:0000313" key="5">
    <source>
        <dbReference type="Proteomes" id="UP000001260"/>
    </source>
</evidence>
<dbReference type="Pfam" id="PF07560">
    <property type="entry name" value="DUF1539"/>
    <property type="match status" value="1"/>
</dbReference>
<evidence type="ECO:0000256" key="1">
    <source>
        <dbReference type="SAM" id="Phobius"/>
    </source>
</evidence>
<evidence type="ECO:0000259" key="3">
    <source>
        <dbReference type="Pfam" id="PF07579"/>
    </source>
</evidence>
<gene>
    <name evidence="4" type="ordered locus">CF0210</name>
</gene>
<dbReference type="InterPro" id="IPR013044">
    <property type="entry name" value="DUF1548"/>
</dbReference>
<dbReference type="EMBL" id="AP006861">
    <property type="protein sequence ID" value="BAE80982.1"/>
    <property type="molecule type" value="Genomic_DNA"/>
</dbReference>
<name>Q255Q6_CHLFF</name>
<keyword evidence="1" id="KW-0472">Membrane</keyword>
<dbReference type="HOGENOM" id="CLU_632659_0_0_0"/>
<dbReference type="RefSeq" id="WP_011457764.1">
    <property type="nucleotide sequence ID" value="NC_007899.1"/>
</dbReference>
<dbReference type="KEGG" id="cfe:BAE80982.1"/>
<keyword evidence="5" id="KW-1185">Reference proteome</keyword>
<evidence type="ECO:0000313" key="4">
    <source>
        <dbReference type="EMBL" id="BAE80982.1"/>
    </source>
</evidence>
<protein>
    <submittedName>
        <fullName evidence="4">Uncharacterized protein</fullName>
    </submittedName>
</protein>
<dbReference type="Proteomes" id="UP000001260">
    <property type="component" value="Chromosome"/>
</dbReference>
<feature type="domain" description="DUF1548" evidence="3">
    <location>
        <begin position="293"/>
        <end position="427"/>
    </location>
</feature>
<sequence length="432" mass="49952">MSVFPNPNTLRLPIVSEPYPLSHCERFTTFIQRADYCFLFSKNFRAIGSCLKSPESCWDYLLLTLICVVSILSSLAIYILLIPFKLLILAILCPCQRKPQEISSLPATPKALLPLTELQKTFVEKTKSEILQKVSEEFEPNMATDILSLAPLPSPFLNSLATTTYSKHSCNYKHLTRLIHKLNSWNSGWQIIIHYLTVELKEDTSHPDAQTFPIMMHHLILALEDPKISQEKKRDALREISSYADKCKPTWAESIFRNINNLYNTRSSGRDQILLWLQMFKEQLLSQQQLISQQDEWHQINGLKEAYGEELGLIVDHLNENLSALTLRQTSKTPVNKLKYFVLKNHFEQTYKSSYSELIQYIYDAFLTSPPEIQANIYSFLLSEVANLINLPETGEHFNIVMDCFYDDNCEFQREGIIYLLYIMDIIVSKNT</sequence>